<accession>L8HFJ4</accession>
<dbReference type="GeneID" id="14924160"/>
<organism evidence="1 2">
    <name type="scientific">Acanthamoeba castellanii (strain ATCC 30010 / Neff)</name>
    <dbReference type="NCBI Taxonomy" id="1257118"/>
    <lineage>
        <taxon>Eukaryota</taxon>
        <taxon>Amoebozoa</taxon>
        <taxon>Discosea</taxon>
        <taxon>Longamoebia</taxon>
        <taxon>Centramoebida</taxon>
        <taxon>Acanthamoebidae</taxon>
        <taxon>Acanthamoeba</taxon>
    </lineage>
</organism>
<sequence>MFAMSIHDPFYKQSGLMDAAMEQLRATSGAWSEVEDENGEPNSRHPCLFLIIEDKPQWTVSTTPIFIGYHE</sequence>
<dbReference type="AlphaFoldDB" id="L8HFJ4"/>
<dbReference type="EMBL" id="KB007857">
    <property type="protein sequence ID" value="ELR23186.1"/>
    <property type="molecule type" value="Genomic_DNA"/>
</dbReference>
<reference evidence="1 2" key="1">
    <citation type="journal article" date="2013" name="Genome Biol.">
        <title>Genome of Acanthamoeba castellanii highlights extensive lateral gene transfer and early evolution of tyrosine kinase signaling.</title>
        <authorList>
            <person name="Clarke M."/>
            <person name="Lohan A.J."/>
            <person name="Liu B."/>
            <person name="Lagkouvardos I."/>
            <person name="Roy S."/>
            <person name="Zafar N."/>
            <person name="Bertelli C."/>
            <person name="Schilde C."/>
            <person name="Kianianmomeni A."/>
            <person name="Burglin T.R."/>
            <person name="Frech C."/>
            <person name="Turcotte B."/>
            <person name="Kopec K.O."/>
            <person name="Synnott J.M."/>
            <person name="Choo C."/>
            <person name="Paponov I."/>
            <person name="Finkler A."/>
            <person name="Soon Heng Tan C."/>
            <person name="Hutchins A.P."/>
            <person name="Weinmeier T."/>
            <person name="Rattei T."/>
            <person name="Chu J.S."/>
            <person name="Gimenez G."/>
            <person name="Irimia M."/>
            <person name="Rigden D.J."/>
            <person name="Fitzpatrick D.A."/>
            <person name="Lorenzo-Morales J."/>
            <person name="Bateman A."/>
            <person name="Chiu C.H."/>
            <person name="Tang P."/>
            <person name="Hegemann P."/>
            <person name="Fromm H."/>
            <person name="Raoult D."/>
            <person name="Greub G."/>
            <person name="Miranda-Saavedra D."/>
            <person name="Chen N."/>
            <person name="Nash P."/>
            <person name="Ginger M.L."/>
            <person name="Horn M."/>
            <person name="Schaap P."/>
            <person name="Caler L."/>
            <person name="Loftus B."/>
        </authorList>
    </citation>
    <scope>NUCLEOTIDE SEQUENCE [LARGE SCALE GENOMIC DNA]</scope>
    <source>
        <strain evidence="1 2">Neff</strain>
    </source>
</reference>
<dbReference type="Proteomes" id="UP000011083">
    <property type="component" value="Unassembled WGS sequence"/>
</dbReference>
<evidence type="ECO:0000313" key="2">
    <source>
        <dbReference type="Proteomes" id="UP000011083"/>
    </source>
</evidence>
<dbReference type="VEuPathDB" id="AmoebaDB:ACA1_067700"/>
<evidence type="ECO:0000313" key="1">
    <source>
        <dbReference type="EMBL" id="ELR23186.1"/>
    </source>
</evidence>
<protein>
    <submittedName>
        <fullName evidence="1">Uncharacterized protein</fullName>
    </submittedName>
</protein>
<keyword evidence="2" id="KW-1185">Reference proteome</keyword>
<dbReference type="RefSeq" id="XP_004352714.1">
    <property type="nucleotide sequence ID" value="XM_004352662.1"/>
</dbReference>
<gene>
    <name evidence="1" type="ORF">ACA1_067700</name>
</gene>
<dbReference type="KEGG" id="acan:ACA1_067700"/>
<name>L8HFJ4_ACACF</name>
<proteinExistence type="predicted"/>